<evidence type="ECO:0000313" key="1">
    <source>
        <dbReference type="EMBL" id="VEL36384.1"/>
    </source>
</evidence>
<organism evidence="1 2">
    <name type="scientific">Protopolystoma xenopodis</name>
    <dbReference type="NCBI Taxonomy" id="117903"/>
    <lineage>
        <taxon>Eukaryota</taxon>
        <taxon>Metazoa</taxon>
        <taxon>Spiralia</taxon>
        <taxon>Lophotrochozoa</taxon>
        <taxon>Platyhelminthes</taxon>
        <taxon>Monogenea</taxon>
        <taxon>Polyopisthocotylea</taxon>
        <taxon>Polystomatidea</taxon>
        <taxon>Polystomatidae</taxon>
        <taxon>Protopolystoma</taxon>
    </lineage>
</organism>
<evidence type="ECO:0000313" key="2">
    <source>
        <dbReference type="Proteomes" id="UP000784294"/>
    </source>
</evidence>
<dbReference type="AlphaFoldDB" id="A0A448XGV9"/>
<dbReference type="EMBL" id="CAAALY010252113">
    <property type="protein sequence ID" value="VEL36384.1"/>
    <property type="molecule type" value="Genomic_DNA"/>
</dbReference>
<comment type="caution">
    <text evidence="1">The sequence shown here is derived from an EMBL/GenBank/DDBJ whole genome shotgun (WGS) entry which is preliminary data.</text>
</comment>
<keyword evidence="2" id="KW-1185">Reference proteome</keyword>
<sequence length="686" mass="75930">MYVITSLLDLGICLSSRLDNTVGCWPELRRPIAFDWIAAFRLIRLLIRIDLMCSENHSSTNQHTLVPASIFRILDRLAGSGLTDRWLMGSGLSERRLLASDLTDTLMLLLRSHSTPDSVTEQELMLLSGAGGISRPAWLGEPGDPPSICHLTAIYAALLPELAVNAGPFVWEQQMSFLFGPKQEKHGNMLGNAWSYLRQLVVWDCAVAGLRHHFAGLGPSQGGQALAGLHLEIPKSDVEACFTPIDELLTELDDEPWLTSPSHHAWHSCHPASFSPPLAQLSSTVTGPPGCLICAAVWRHPGGRLGAAYNLVHARLTAIRSYLAIKQSNLSETTLSTSFINDSHVGSSVTLQEDSRAYAPRKSFNLQDRSTLQKSQVLQYMQPSHDSLLISENKIFRKPQEITSLSTLTYSSTFMSLEPEISESGGAVRSERQDKVNHACSILDSNMLHWLTEFLFGLSRLMNLAARQTCRLVSGLTDANSCCCCCRHFQVYSYQFLAVNGIFNAILSLFQNAIYSSKDDIKPSCQRILQSFSEQSSDPALKSFNLLIEALGFLQDVLAYALLAQPSTTNQIWKRLLKSGLFLAESSRSLPLTVALPILTGIDLFVAGSRKVFNADILAKDNYLLANFRSPPMLPLDNIHISLVTNQYLNRREIHAVIARQISATHCKTTSIEDLNKIGQTIYMFL</sequence>
<gene>
    <name evidence="1" type="ORF">PXEA_LOCUS29824</name>
</gene>
<name>A0A448XGV9_9PLAT</name>
<reference evidence="1" key="1">
    <citation type="submission" date="2018-11" db="EMBL/GenBank/DDBJ databases">
        <authorList>
            <consortium name="Pathogen Informatics"/>
        </authorList>
    </citation>
    <scope>NUCLEOTIDE SEQUENCE</scope>
</reference>
<protein>
    <submittedName>
        <fullName evidence="1">Uncharacterized protein</fullName>
    </submittedName>
</protein>
<dbReference type="Proteomes" id="UP000784294">
    <property type="component" value="Unassembled WGS sequence"/>
</dbReference>
<proteinExistence type="predicted"/>
<accession>A0A448XGV9</accession>